<dbReference type="EMBL" id="CAAALY010257449">
    <property type="protein sequence ID" value="VEL38285.1"/>
    <property type="molecule type" value="Genomic_DNA"/>
</dbReference>
<proteinExistence type="predicted"/>
<feature type="compositionally biased region" description="Polar residues" evidence="1">
    <location>
        <begin position="1"/>
        <end position="10"/>
    </location>
</feature>
<gene>
    <name evidence="2" type="ORF">PXEA_LOCUS31725</name>
</gene>
<evidence type="ECO:0000313" key="2">
    <source>
        <dbReference type="EMBL" id="VEL38285.1"/>
    </source>
</evidence>
<accession>A0A3S5B289</accession>
<sequence length="112" mass="12162">MRQIHSSSVSPDVIAADEPVFSSGRGSLTTSSHEPQVPSFHRPPETRPSAQLPALLSLRDYACIFGHDAHFPCAHQSPKPGHPLSTASPPCRPIHTVQLSRPPSQPPQPWHV</sequence>
<name>A0A3S5B289_9PLAT</name>
<evidence type="ECO:0000256" key="1">
    <source>
        <dbReference type="SAM" id="MobiDB-lite"/>
    </source>
</evidence>
<feature type="region of interest" description="Disordered" evidence="1">
    <location>
        <begin position="1"/>
        <end position="48"/>
    </location>
</feature>
<protein>
    <submittedName>
        <fullName evidence="2">Uncharacterized protein</fullName>
    </submittedName>
</protein>
<feature type="compositionally biased region" description="Polar residues" evidence="1">
    <location>
        <begin position="24"/>
        <end position="34"/>
    </location>
</feature>
<feature type="compositionally biased region" description="Pro residues" evidence="1">
    <location>
        <begin position="103"/>
        <end position="112"/>
    </location>
</feature>
<keyword evidence="3" id="KW-1185">Reference proteome</keyword>
<organism evidence="2 3">
    <name type="scientific">Protopolystoma xenopodis</name>
    <dbReference type="NCBI Taxonomy" id="117903"/>
    <lineage>
        <taxon>Eukaryota</taxon>
        <taxon>Metazoa</taxon>
        <taxon>Spiralia</taxon>
        <taxon>Lophotrochozoa</taxon>
        <taxon>Platyhelminthes</taxon>
        <taxon>Monogenea</taxon>
        <taxon>Polyopisthocotylea</taxon>
        <taxon>Polystomatidea</taxon>
        <taxon>Polystomatidae</taxon>
        <taxon>Protopolystoma</taxon>
    </lineage>
</organism>
<dbReference type="AlphaFoldDB" id="A0A3S5B289"/>
<dbReference type="Proteomes" id="UP000784294">
    <property type="component" value="Unassembled WGS sequence"/>
</dbReference>
<reference evidence="2" key="1">
    <citation type="submission" date="2018-11" db="EMBL/GenBank/DDBJ databases">
        <authorList>
            <consortium name="Pathogen Informatics"/>
        </authorList>
    </citation>
    <scope>NUCLEOTIDE SEQUENCE</scope>
</reference>
<feature type="region of interest" description="Disordered" evidence="1">
    <location>
        <begin position="74"/>
        <end position="112"/>
    </location>
</feature>
<comment type="caution">
    <text evidence="2">The sequence shown here is derived from an EMBL/GenBank/DDBJ whole genome shotgun (WGS) entry which is preliminary data.</text>
</comment>
<evidence type="ECO:0000313" key="3">
    <source>
        <dbReference type="Proteomes" id="UP000784294"/>
    </source>
</evidence>